<evidence type="ECO:0000313" key="1">
    <source>
        <dbReference type="EMBL" id="KQB38464.1"/>
    </source>
</evidence>
<dbReference type="AlphaFoldDB" id="A0A0Q0RQ04"/>
<dbReference type="Proteomes" id="UP000050443">
    <property type="component" value="Unassembled WGS sequence"/>
</dbReference>
<comment type="caution">
    <text evidence="1">The sequence shown here is derived from an EMBL/GenBank/DDBJ whole genome shotgun (WGS) entry which is preliminary data.</text>
</comment>
<sequence length="122" mass="13810">MKTFMKVTTVIFFLLLISLFFGCSNFEDNLHEVVNVDKGTPGTTIERSSELYKTLQKATTSKVLQGEIIPCVEFVYPLSLRIYDNNLNTIGSTNLFSDSQFSKILENLPNGQSLNRTIIKHK</sequence>
<evidence type="ECO:0000313" key="2">
    <source>
        <dbReference type="Proteomes" id="UP000050443"/>
    </source>
</evidence>
<name>A0A0Q0RQ04_9FLAO</name>
<protein>
    <recommendedName>
        <fullName evidence="3">Lipoprotein</fullName>
    </recommendedName>
</protein>
<gene>
    <name evidence="1" type="ORF">RC62_1819</name>
</gene>
<dbReference type="RefSeq" id="WP_157472551.1">
    <property type="nucleotide sequence ID" value="NZ_JRLF01000014.1"/>
</dbReference>
<reference evidence="1 2" key="1">
    <citation type="submission" date="2014-09" db="EMBL/GenBank/DDBJ databases">
        <title>Genome sequence of Flavobacterium aquidurense RC62.</title>
        <authorList>
            <person name="Kim J.F."/>
            <person name="Kwak M.-J."/>
        </authorList>
    </citation>
    <scope>NUCLEOTIDE SEQUENCE [LARGE SCALE GENOMIC DNA]</scope>
    <source>
        <strain evidence="1 2">RC62</strain>
    </source>
</reference>
<dbReference type="PROSITE" id="PS51257">
    <property type="entry name" value="PROKAR_LIPOPROTEIN"/>
    <property type="match status" value="1"/>
</dbReference>
<organism evidence="1 2">
    <name type="scientific">Flavobacterium aquidurense</name>
    <dbReference type="NCBI Taxonomy" id="362413"/>
    <lineage>
        <taxon>Bacteria</taxon>
        <taxon>Pseudomonadati</taxon>
        <taxon>Bacteroidota</taxon>
        <taxon>Flavobacteriia</taxon>
        <taxon>Flavobacteriales</taxon>
        <taxon>Flavobacteriaceae</taxon>
        <taxon>Flavobacterium</taxon>
    </lineage>
</organism>
<proteinExistence type="predicted"/>
<accession>A0A0Q0RQ04</accession>
<dbReference type="EMBL" id="JRLF01000014">
    <property type="protein sequence ID" value="KQB38464.1"/>
    <property type="molecule type" value="Genomic_DNA"/>
</dbReference>
<evidence type="ECO:0008006" key="3">
    <source>
        <dbReference type="Google" id="ProtNLM"/>
    </source>
</evidence>
<dbReference type="OrthoDB" id="832379at2"/>
<dbReference type="PATRIC" id="fig|362413.3.peg.1772"/>
<dbReference type="STRING" id="362413.RC62_1819"/>